<evidence type="ECO:0000259" key="3">
    <source>
        <dbReference type="PROSITE" id="PS51755"/>
    </source>
</evidence>
<evidence type="ECO:0000313" key="4">
    <source>
        <dbReference type="EMBL" id="MFD1365062.1"/>
    </source>
</evidence>
<comment type="caution">
    <text evidence="4">The sequence shown here is derived from an EMBL/GenBank/DDBJ whole genome shotgun (WGS) entry which is preliminary data.</text>
</comment>
<dbReference type="PROSITE" id="PS51755">
    <property type="entry name" value="OMPR_PHOB"/>
    <property type="match status" value="1"/>
</dbReference>
<protein>
    <submittedName>
        <fullName evidence="4">Helix-turn-helix domain-containing protein</fullName>
    </submittedName>
</protein>
<feature type="DNA-binding region" description="OmpR/PhoB-type" evidence="2">
    <location>
        <begin position="40"/>
        <end position="147"/>
    </location>
</feature>
<dbReference type="SMART" id="SM00862">
    <property type="entry name" value="Trans_reg_C"/>
    <property type="match status" value="1"/>
</dbReference>
<dbReference type="InterPro" id="IPR016032">
    <property type="entry name" value="Sig_transdc_resp-reg_C-effctor"/>
</dbReference>
<dbReference type="RefSeq" id="WP_317795207.1">
    <property type="nucleotide sequence ID" value="NZ_AP028461.1"/>
</dbReference>
<accession>A0ABW4A368</accession>
<reference evidence="5" key="1">
    <citation type="journal article" date="2019" name="Int. J. Syst. Evol. Microbiol.">
        <title>The Global Catalogue of Microorganisms (GCM) 10K type strain sequencing project: providing services to taxonomists for standard genome sequencing and annotation.</title>
        <authorList>
            <consortium name="The Broad Institute Genomics Platform"/>
            <consortium name="The Broad Institute Genome Sequencing Center for Infectious Disease"/>
            <person name="Wu L."/>
            <person name="Ma J."/>
        </authorList>
    </citation>
    <scope>NUCLEOTIDE SEQUENCE [LARGE SCALE GENOMIC DNA]</scope>
    <source>
        <strain evidence="5">CCM 7526</strain>
    </source>
</reference>
<name>A0ABW4A368_9ACTN</name>
<dbReference type="PANTHER" id="PTHR35807">
    <property type="entry name" value="TRANSCRIPTIONAL REGULATOR REDD-RELATED"/>
    <property type="match status" value="1"/>
</dbReference>
<evidence type="ECO:0000256" key="2">
    <source>
        <dbReference type="PROSITE-ProRule" id="PRU01091"/>
    </source>
</evidence>
<dbReference type="PANTHER" id="PTHR35807:SF1">
    <property type="entry name" value="TRANSCRIPTIONAL REGULATOR REDD"/>
    <property type="match status" value="1"/>
</dbReference>
<dbReference type="Gene3D" id="1.10.10.10">
    <property type="entry name" value="Winged helix-like DNA-binding domain superfamily/Winged helix DNA-binding domain"/>
    <property type="match status" value="1"/>
</dbReference>
<feature type="domain" description="OmpR/PhoB-type" evidence="3">
    <location>
        <begin position="40"/>
        <end position="147"/>
    </location>
</feature>
<dbReference type="InterPro" id="IPR036388">
    <property type="entry name" value="WH-like_DNA-bd_sf"/>
</dbReference>
<gene>
    <name evidence="4" type="ORF">ACFQ5G_06860</name>
</gene>
<dbReference type="InterPro" id="IPR051677">
    <property type="entry name" value="AfsR-DnrI-RedD_regulator"/>
</dbReference>
<keyword evidence="1 2" id="KW-0238">DNA-binding</keyword>
<keyword evidence="5" id="KW-1185">Reference proteome</keyword>
<dbReference type="InterPro" id="IPR001867">
    <property type="entry name" value="OmpR/PhoB-type_DNA-bd"/>
</dbReference>
<evidence type="ECO:0000256" key="1">
    <source>
        <dbReference type="ARBA" id="ARBA00023125"/>
    </source>
</evidence>
<dbReference type="Pfam" id="PF00486">
    <property type="entry name" value="Trans_reg_C"/>
    <property type="match status" value="1"/>
</dbReference>
<dbReference type="Proteomes" id="UP001597183">
    <property type="component" value="Unassembled WGS sequence"/>
</dbReference>
<dbReference type="EMBL" id="JBHTMK010000007">
    <property type="protein sequence ID" value="MFD1365062.1"/>
    <property type="molecule type" value="Genomic_DNA"/>
</dbReference>
<proteinExistence type="predicted"/>
<sequence>MLPRDRRTPDGHDPKFRRSVVNESSSWRVYIRRHITKSGEATITGQGHDDAAITVLGAITVRRHGRATLVASHPQRSILLALAAQVGRGVPRDDLVDCVWGPDAPPTGPNMIYRHIGGLRRLLEPGLPKHSEGRRIIRAGDGYRLMATPDTLDLMRFRDGVARARVLEAGHDDRAALDTFAAMLAMRTGPMRYGPGPAPVTAVRREYLAVFRDAVDLALRIERPGDLVHLVRHYAADLMADADLATRIEALRTACLARPVRVR</sequence>
<evidence type="ECO:0000313" key="5">
    <source>
        <dbReference type="Proteomes" id="UP001597183"/>
    </source>
</evidence>
<organism evidence="4 5">
    <name type="scientific">Actinoplanes sichuanensis</name>
    <dbReference type="NCBI Taxonomy" id="512349"/>
    <lineage>
        <taxon>Bacteria</taxon>
        <taxon>Bacillati</taxon>
        <taxon>Actinomycetota</taxon>
        <taxon>Actinomycetes</taxon>
        <taxon>Micromonosporales</taxon>
        <taxon>Micromonosporaceae</taxon>
        <taxon>Actinoplanes</taxon>
    </lineage>
</organism>
<dbReference type="SUPFAM" id="SSF46894">
    <property type="entry name" value="C-terminal effector domain of the bipartite response regulators"/>
    <property type="match status" value="1"/>
</dbReference>